<dbReference type="SMART" id="SM00248">
    <property type="entry name" value="ANK"/>
    <property type="match status" value="12"/>
</dbReference>
<dbReference type="InterPro" id="IPR029787">
    <property type="entry name" value="Nucleotide_cyclase"/>
</dbReference>
<dbReference type="PROSITE" id="PS50076">
    <property type="entry name" value="DNAJ_2"/>
    <property type="match status" value="1"/>
</dbReference>
<feature type="compositionally biased region" description="Polar residues" evidence="3">
    <location>
        <begin position="1823"/>
        <end position="1834"/>
    </location>
</feature>
<feature type="compositionally biased region" description="Basic and acidic residues" evidence="3">
    <location>
        <begin position="860"/>
        <end position="870"/>
    </location>
</feature>
<evidence type="ECO:0000256" key="1">
    <source>
        <dbReference type="PROSITE-ProRule" id="PRU00023"/>
    </source>
</evidence>
<dbReference type="PROSITE" id="PS50222">
    <property type="entry name" value="EF_HAND_2"/>
    <property type="match status" value="1"/>
</dbReference>
<feature type="compositionally biased region" description="Low complexity" evidence="3">
    <location>
        <begin position="434"/>
        <end position="444"/>
    </location>
</feature>
<feature type="domain" description="J" evidence="6">
    <location>
        <begin position="515"/>
        <end position="580"/>
    </location>
</feature>
<feature type="domain" description="Cyclic nucleotide-binding" evidence="5">
    <location>
        <begin position="1305"/>
        <end position="1400"/>
    </location>
</feature>
<gene>
    <name evidence="9" type="primary">SKOR</name>
    <name evidence="9" type="ORF">AK812_SmicGene36591</name>
</gene>
<dbReference type="EMBL" id="LSRX01001171">
    <property type="protein sequence ID" value="OLP82734.1"/>
    <property type="molecule type" value="Genomic_DNA"/>
</dbReference>
<dbReference type="InterPro" id="IPR045319">
    <property type="entry name" value="KAT/AKT"/>
</dbReference>
<evidence type="ECO:0000256" key="3">
    <source>
        <dbReference type="SAM" id="MobiDB-lite"/>
    </source>
</evidence>
<comment type="caution">
    <text evidence="9">The sequence shown here is derived from an EMBL/GenBank/DDBJ whole genome shotgun (WGS) entry which is preliminary data.</text>
</comment>
<evidence type="ECO:0000259" key="8">
    <source>
        <dbReference type="PROSITE" id="PS50222"/>
    </source>
</evidence>
<dbReference type="Proteomes" id="UP000186817">
    <property type="component" value="Unassembled WGS sequence"/>
</dbReference>
<dbReference type="InterPro" id="IPR002048">
    <property type="entry name" value="EF_hand_dom"/>
</dbReference>
<dbReference type="PROSITE" id="PS50042">
    <property type="entry name" value="CNMP_BINDING_3"/>
    <property type="match status" value="2"/>
</dbReference>
<dbReference type="SUPFAM" id="SSF46565">
    <property type="entry name" value="Chaperone J-domain"/>
    <property type="match status" value="1"/>
</dbReference>
<dbReference type="Pfam" id="PF00226">
    <property type="entry name" value="DnaJ"/>
    <property type="match status" value="1"/>
</dbReference>
<keyword evidence="9" id="KW-0406">Ion transport</keyword>
<feature type="transmembrane region" description="Helical" evidence="4">
    <location>
        <begin position="984"/>
        <end position="1008"/>
    </location>
</feature>
<dbReference type="GO" id="GO:0005249">
    <property type="term" value="F:voltage-gated potassium channel activity"/>
    <property type="evidence" value="ECO:0007669"/>
    <property type="project" value="InterPro"/>
</dbReference>
<dbReference type="PANTHER" id="PTHR45743">
    <property type="entry name" value="POTASSIUM CHANNEL AKT1"/>
    <property type="match status" value="1"/>
</dbReference>
<dbReference type="InterPro" id="IPR001054">
    <property type="entry name" value="A/G_cyclase"/>
</dbReference>
<dbReference type="SUPFAM" id="SSF55073">
    <property type="entry name" value="Nucleotide cyclase"/>
    <property type="match status" value="1"/>
</dbReference>
<evidence type="ECO:0000313" key="10">
    <source>
        <dbReference type="Proteomes" id="UP000186817"/>
    </source>
</evidence>
<name>A0A1Q9CIH4_SYMMI</name>
<dbReference type="Gene3D" id="3.30.70.1230">
    <property type="entry name" value="Nucleotide cyclase"/>
    <property type="match status" value="1"/>
</dbReference>
<feature type="transmembrane region" description="Helical" evidence="4">
    <location>
        <begin position="954"/>
        <end position="972"/>
    </location>
</feature>
<keyword evidence="9" id="KW-0407">Ion channel</keyword>
<dbReference type="PRINTS" id="PR00625">
    <property type="entry name" value="JDOMAIN"/>
</dbReference>
<feature type="region of interest" description="Disordered" evidence="3">
    <location>
        <begin position="406"/>
        <end position="445"/>
    </location>
</feature>
<dbReference type="InterPro" id="IPR018490">
    <property type="entry name" value="cNMP-bd_dom_sf"/>
</dbReference>
<evidence type="ECO:0000256" key="4">
    <source>
        <dbReference type="SAM" id="Phobius"/>
    </source>
</evidence>
<reference evidence="9 10" key="1">
    <citation type="submission" date="2016-02" db="EMBL/GenBank/DDBJ databases">
        <title>Genome analysis of coral dinoflagellate symbionts highlights evolutionary adaptations to a symbiotic lifestyle.</title>
        <authorList>
            <person name="Aranda M."/>
            <person name="Li Y."/>
            <person name="Liew Y.J."/>
            <person name="Baumgarten S."/>
            <person name="Simakov O."/>
            <person name="Wilson M."/>
            <person name="Piel J."/>
            <person name="Ashoor H."/>
            <person name="Bougouffa S."/>
            <person name="Bajic V.B."/>
            <person name="Ryu T."/>
            <person name="Ravasi T."/>
            <person name="Bayer T."/>
            <person name="Micklem G."/>
            <person name="Kim H."/>
            <person name="Bhak J."/>
            <person name="Lajeunesse T.C."/>
            <person name="Voolstra C.R."/>
        </authorList>
    </citation>
    <scope>NUCLEOTIDE SEQUENCE [LARGE SCALE GENOMIC DNA]</scope>
    <source>
        <strain evidence="9 10">CCMP2467</strain>
    </source>
</reference>
<feature type="compositionally biased region" description="Polar residues" evidence="3">
    <location>
        <begin position="406"/>
        <end position="416"/>
    </location>
</feature>
<feature type="coiled-coil region" evidence="2">
    <location>
        <begin position="1126"/>
        <end position="1153"/>
    </location>
</feature>
<evidence type="ECO:0000259" key="5">
    <source>
        <dbReference type="PROSITE" id="PS50042"/>
    </source>
</evidence>
<keyword evidence="4" id="KW-1133">Transmembrane helix</keyword>
<dbReference type="Gene3D" id="2.60.120.10">
    <property type="entry name" value="Jelly Rolls"/>
    <property type="match status" value="2"/>
</dbReference>
<keyword evidence="4" id="KW-0812">Transmembrane</keyword>
<feature type="domain" description="Guanylate cyclase" evidence="7">
    <location>
        <begin position="10"/>
        <end position="37"/>
    </location>
</feature>
<dbReference type="InterPro" id="IPR002110">
    <property type="entry name" value="Ankyrin_rpt"/>
</dbReference>
<dbReference type="InterPro" id="IPR036869">
    <property type="entry name" value="J_dom_sf"/>
</dbReference>
<dbReference type="PROSITE" id="PS50088">
    <property type="entry name" value="ANK_REPEAT"/>
    <property type="match status" value="4"/>
</dbReference>
<evidence type="ECO:0000259" key="7">
    <source>
        <dbReference type="PROSITE" id="PS50125"/>
    </source>
</evidence>
<dbReference type="InterPro" id="IPR036770">
    <property type="entry name" value="Ankyrin_rpt-contain_sf"/>
</dbReference>
<dbReference type="Gene3D" id="1.10.287.110">
    <property type="entry name" value="DnaJ domain"/>
    <property type="match status" value="1"/>
</dbReference>
<dbReference type="SMART" id="SM00271">
    <property type="entry name" value="DnaJ"/>
    <property type="match status" value="1"/>
</dbReference>
<dbReference type="CDD" id="cd06257">
    <property type="entry name" value="DnaJ"/>
    <property type="match status" value="1"/>
</dbReference>
<feature type="region of interest" description="Disordered" evidence="3">
    <location>
        <begin position="2151"/>
        <end position="2170"/>
    </location>
</feature>
<keyword evidence="10" id="KW-1185">Reference proteome</keyword>
<organism evidence="9 10">
    <name type="scientific">Symbiodinium microadriaticum</name>
    <name type="common">Dinoflagellate</name>
    <name type="synonym">Zooxanthella microadriatica</name>
    <dbReference type="NCBI Taxonomy" id="2951"/>
    <lineage>
        <taxon>Eukaryota</taxon>
        <taxon>Sar</taxon>
        <taxon>Alveolata</taxon>
        <taxon>Dinophyceae</taxon>
        <taxon>Suessiales</taxon>
        <taxon>Symbiodiniaceae</taxon>
        <taxon>Symbiodinium</taxon>
    </lineage>
</organism>
<feature type="repeat" description="ANK" evidence="1">
    <location>
        <begin position="2989"/>
        <end position="3022"/>
    </location>
</feature>
<keyword evidence="2" id="KW-0175">Coiled coil</keyword>
<dbReference type="SMART" id="SM00100">
    <property type="entry name" value="cNMP"/>
    <property type="match status" value="2"/>
</dbReference>
<feature type="domain" description="EF-hand" evidence="8">
    <location>
        <begin position="2365"/>
        <end position="2399"/>
    </location>
</feature>
<feature type="region of interest" description="Disordered" evidence="3">
    <location>
        <begin position="1913"/>
        <end position="1937"/>
    </location>
</feature>
<feature type="repeat" description="ANK" evidence="1">
    <location>
        <begin position="3189"/>
        <end position="3213"/>
    </location>
</feature>
<feature type="compositionally biased region" description="Acidic residues" evidence="3">
    <location>
        <begin position="1845"/>
        <end position="1877"/>
    </location>
</feature>
<dbReference type="PANTHER" id="PTHR45743:SF2">
    <property type="entry name" value="POTASSIUM CHANNEL AKT1"/>
    <property type="match status" value="1"/>
</dbReference>
<sequence>MLTLTRIRDVLAGNIGSNKKMKYGCMGDPINLASRLEGLAKHYGVGTLCSDATRTTLPNTFLCRKLDLVKVKGKEEAVWVYELIDEVSGPADLHPQSRYLQLYHDALEAFHRRDFVKAIHLANSYLAQEPEDLASQHLLERAEAVALLQTKFIRSVCFALAFFCCNAVDAQCPIGIAVPPPRVVCCPCGAPTVACSKLRPGCRDCRYKLWAKPQLWGIFSEAGLFCTLFERFRRLRAQQIGFHLGGLCRVLIALQRNEFKVLGSLRNSGAIYSLFRRRPLYVGICGWRAWLGFCLSVGWCAGSPKLGQLIGFLERLVEGAKVVDRGKHRVRSAMSVLTALSFVAYKFQLWRKADKWSKTPPREAVPLPLRVVRDDIVGQVRCQREVLAEIHKGWIPCTPLNRGLQSLPENLETSPTPACDEAIDTEPESEGEEALASSQSGSGSEESEGRLFAIVVVPCGAGPVRSVKGCQQATSDRLMEPCSGNDGEVIRQQAVMSLPRWRDILHSSTRLQFGSPIDLLATSPNASPSEIKKAYYKEARVCHPDKNPGDAEATAKFQKLSTVYQVLSDPDLRKKYDRDGKEGVDKQKTVQMDPRAFFSLLFGSERFEPWTGEPPPKVANQFSRGPSHGPGGGDGAVPAAEPVRKVASASEEPTGQLELLEEHSADSSFFAEEGPPRMTTLPHVPQPTSRPASENEDPPLPRQTARELSSLAAETQRAPLPPSLPTTPVRTPPSLGLAADFESQPAEEAAALAEDPGPSAKEAAGKCKSAAVLAVRGSDASGDSSRVPPKDSTVGSQEVSARSRTDPGSPTGPMPPSALKSPNSKSPMGSKSAMSPPGSKSTPKSTRARLNLPSSGEDGSPEHDPGETKFDITCEKEEDDEDEAEQEAMMVQKIKSDPRFKMPPLKSILKKPPVEEEEEVIIVDSQEEMRERRRSQKEEEWKERQQHLKSKRRLKMLVEMIFMPIALVHWICRCYLASPRARQVWLVTTLAVCLFELWSSAMFIAFVLDSTKAEFLYTLLSIDHYSNVLFIIDAILRALDKIRGPMDNGPDDIEALRNGPRDLRNSQLGRLLQQFVKAAWLTVGTTTTLQKGALLHLAVDLEAATTAEVFELTAVAMGRCLESSPADRNNFMAEEEEHQMEEEEKEKKKVEDSVKAGELGFDGGAIYDAAWLLWRFFQEQETQLYVNIRLRGCLSLALATLGASSIGNYQEQQEHRAWWGEYLAAYYRAFNLNLDGSLPQREQEVVAAILVIVGLLVMKSYVIGSFFKLQQSQKALEMEVSSLMVVLKTFQPDLQKKTMEQLYLLFVEHDAPQDLSFLDTGTLMLTRQEQLIRYVRSDRPNETTVVGEVAFLLDMPHLYSVRSRAGVESSVLRVSKKAFDKLMLHLDTDQDQLMQNAAQSMQLTLSGTDAKREYLADGHDDTELFVQMREAGTGDPFRWETVPDPCFCHMSSAFIRAAADGNIEQVELLLLRKRVQVNTTNCDGRTAMHLAAAEGREQVMKLLIEAEGNVNKQDRWKGSPLKDAVLGKFVAVTELLVEQQADLNLDDPVKINPDSGDYDLRTPLHLAASEGKLEAREEVISFLLESKANPNFKDRWGGTALEDAIQNNHTVVAQLIFSKRGQLRQELAAGWLCDAASAGNIVKLQQLAENSVDVNLADYDSRTALHLAATEGQLLAVSFLLGTARANSSPQDRWLSTPLQDAIRSGHVHCARLLAFAGAALGDSATDEDRKELCELYAEDMASSSNWGHIQVFQRRMTELQQRVARLLVAVLKGRARPEVFDAEASARFNRQLIGADCIDCTQHSKWLGSPRNKEAKLDKSTGMVTKQRGTSRQDAVYHDSDGGGGDDDDDDDDEEGDDHVDDNAAADDGDDEEDDGDKVYVIDDEYLLLVFDKTLLLRKKGAARSVAGSVRAPSMRSARSQRTQLEDMTDDPRESGSHLSIICTEAVFEDVQQDMNQALEWEIDWTAPTTANYGQSGVIMDLIDCLTHTSVQAWPLPKAGCVDDAAEAVRKSRRNLMPRINAPLANELALLSFLDRWLVYGCLSALLQTAPMNIDGHPSNEKVLQRMDICVLRSGLELATAEVKGDIAKARKELSKQNKVSRKQGKKWLVGGRFGQQNNQPVAVGRILTKQRDLPPEDICAIIDIQDPDVQTSQALSSDEDEDDDKKQEDVHILPHKPVFGSMGPLRFQLNILPLGEFGAKMSQGQYILDFSSLQQDAINEAEEDENKKVKTLQGREPQADEPVETVVMSDGQTITNDRKYMKSMAEINSNTDGSSENVESEDASDQALSNVSWLAGLPLTDYVTDCSGGGAASPASYRGANTRVARHRSEHADGIPKASRFEFFKGILASFGILRGGDDGNGRVKQRVARKFRELDEDGEGISLADVATLLTDVLGRKLDRDAMLRLAANVFDNAEKSEQDLLQLGDVLGSLEAVTADFNALVKRREQHSSGQTANDGEMSWACDSIWLRIWDTLRRVVIIYFMLEVPMRFAISNVDMLPEPSRTIFLTINVSFDCFMNLLLTFMRGYVQSSGVTVMDFHQIRVRYLLGNFSWDVLACFPIDLLVAGFYDSREYATWRISSGYDGPGWFRIYEGMSHRLGVVNQPHVPVLEQYVLSLYGMMLLLTNDSTDLLNPSSYYELGWLIVCFIVSVALNGHIDGALVGKVISQDESIVESRVMRSRVDTFISNSGLPPELAEQIRLNTSTTEASGSVPKGDRTADQRTMEAVLTSLSRGLLTRIGRRVFLKWLQGVGVFKGCSEPFLLQLATTSRLWTFSAGAFVSRVGEPATFLVILRSGAVQIRDANNDEVDRVEEKGTAFCDISCMFGLRHKMAIICEEETQLIKLRAEDLHFAMQLHPKDQETINGNVVKVIPEAQTMHRDPANEGVGAAMGMPMTMLQDDDHSAAHSVSTKRRRRVAGGVDLFADLAIHDLNLEGVAEVRGMIRTQQEKKAQQRVNDFIEFAAQGKWEMMETMLKANKVTVDSGNWDGRTALHVAVCEGHLRIVERLVSEWNASLMVEDRFGNTPLNDAVRERRSEVAEFLIEANAEFEGGVSAAVQLLSLQRLCEAAAQGDTRQLELLVEADREKKCSLAWLFKACVGPFRFFEDRKMLDFPFLDLSPLDRFGQTPLDDAIRHEHVAVQKLLKSEGAQMGNVEFGVALCEAAAENDHGKLRQMIDAGVRAGMADYDYRTALHLASSNGNLETCAFLLREGKVDPNPLDRFLHTPLDDAMRHGHKDVAELLMKFKGRPSTDDEYLSTVRDEFLKQMEEEKARKDTDKLDKELKTHKFSEVLERLARLRSDLEDDVYQFMTCASNIRYELCRILHMSMFLHDESSRTRAGWDRLSQQLDDHSLTTQKLADILERDLRQLDSSASRILKTISGDVFPWLNSACNNFHTRGLAECVIFAFFWYCDPCICAAQGAEKVVFNF</sequence>
<dbReference type="OrthoDB" id="20872at2759"/>
<keyword evidence="4" id="KW-0472">Membrane</keyword>
<dbReference type="InterPro" id="IPR001623">
    <property type="entry name" value="DnaJ_domain"/>
</dbReference>
<dbReference type="GO" id="GO:0009190">
    <property type="term" value="P:cyclic nucleotide biosynthetic process"/>
    <property type="evidence" value="ECO:0007669"/>
    <property type="project" value="InterPro"/>
</dbReference>
<feature type="repeat" description="ANK" evidence="1">
    <location>
        <begin position="1559"/>
        <end position="1595"/>
    </location>
</feature>
<dbReference type="CDD" id="cd00038">
    <property type="entry name" value="CAP_ED"/>
    <property type="match status" value="1"/>
</dbReference>
<keyword evidence="9" id="KW-0813">Transport</keyword>
<feature type="region of interest" description="Disordered" evidence="3">
    <location>
        <begin position="1812"/>
        <end position="1877"/>
    </location>
</feature>
<keyword evidence="1" id="KW-0040">ANK repeat</keyword>
<evidence type="ECO:0000259" key="6">
    <source>
        <dbReference type="PROSITE" id="PS50076"/>
    </source>
</evidence>
<dbReference type="GO" id="GO:0035556">
    <property type="term" value="P:intracellular signal transduction"/>
    <property type="evidence" value="ECO:0007669"/>
    <property type="project" value="InterPro"/>
</dbReference>
<dbReference type="InterPro" id="IPR000595">
    <property type="entry name" value="cNMP-bd_dom"/>
</dbReference>
<dbReference type="InterPro" id="IPR014710">
    <property type="entry name" value="RmlC-like_jellyroll"/>
</dbReference>
<accession>A0A1Q9CIH4</accession>
<dbReference type="PROSITE" id="PS50125">
    <property type="entry name" value="GUANYLATE_CYCLASE_2"/>
    <property type="match status" value="1"/>
</dbReference>
<dbReference type="PROSITE" id="PS50297">
    <property type="entry name" value="ANK_REP_REGION"/>
    <property type="match status" value="4"/>
</dbReference>
<feature type="compositionally biased region" description="Polar residues" evidence="3">
    <location>
        <begin position="820"/>
        <end position="833"/>
    </location>
</feature>
<feature type="compositionally biased region" description="Polar residues" evidence="3">
    <location>
        <begin position="793"/>
        <end position="808"/>
    </location>
</feature>
<dbReference type="SUPFAM" id="SSF51206">
    <property type="entry name" value="cAMP-binding domain-like"/>
    <property type="match status" value="2"/>
</dbReference>
<evidence type="ECO:0000256" key="2">
    <source>
        <dbReference type="SAM" id="Coils"/>
    </source>
</evidence>
<feature type="compositionally biased region" description="Acidic residues" evidence="3">
    <location>
        <begin position="421"/>
        <end position="433"/>
    </location>
</feature>
<feature type="repeat" description="ANK" evidence="1">
    <location>
        <begin position="1483"/>
        <end position="1515"/>
    </location>
</feature>
<feature type="compositionally biased region" description="Low complexity" evidence="3">
    <location>
        <begin position="835"/>
        <end position="845"/>
    </location>
</feature>
<proteinExistence type="predicted"/>
<dbReference type="GO" id="GO:0005509">
    <property type="term" value="F:calcium ion binding"/>
    <property type="evidence" value="ECO:0007669"/>
    <property type="project" value="InterPro"/>
</dbReference>
<dbReference type="Gene3D" id="1.25.40.20">
    <property type="entry name" value="Ankyrin repeat-containing domain"/>
    <property type="match status" value="4"/>
</dbReference>
<evidence type="ECO:0000313" key="9">
    <source>
        <dbReference type="EMBL" id="OLP82734.1"/>
    </source>
</evidence>
<protein>
    <submittedName>
        <fullName evidence="9">Potassium channel SKOR</fullName>
    </submittedName>
</protein>
<dbReference type="SUPFAM" id="SSF48403">
    <property type="entry name" value="Ankyrin repeat"/>
    <property type="match status" value="2"/>
</dbReference>
<feature type="domain" description="Cyclic nucleotide-binding" evidence="5">
    <location>
        <begin position="2755"/>
        <end position="2846"/>
    </location>
</feature>
<dbReference type="PROSITE" id="PS00636">
    <property type="entry name" value="DNAJ_1"/>
    <property type="match status" value="1"/>
</dbReference>
<dbReference type="Pfam" id="PF12796">
    <property type="entry name" value="Ank_2"/>
    <property type="match status" value="5"/>
</dbReference>
<dbReference type="CDD" id="cd07302">
    <property type="entry name" value="CHD"/>
    <property type="match status" value="1"/>
</dbReference>
<feature type="region of interest" description="Disordered" evidence="3">
    <location>
        <begin position="609"/>
        <end position="870"/>
    </location>
</feature>
<dbReference type="InterPro" id="IPR018253">
    <property type="entry name" value="DnaJ_domain_CS"/>
</dbReference>